<keyword evidence="2" id="KW-1185">Reference proteome</keyword>
<sequence length="49" mass="5857">MVIDWFATIKLFYENKHPLYTKEGIKVFVAANMLTPEKYQQITGEEYKE</sequence>
<organism evidence="1 2">
    <name type="scientific">Paenibacillus favisporus</name>
    <dbReference type="NCBI Taxonomy" id="221028"/>
    <lineage>
        <taxon>Bacteria</taxon>
        <taxon>Bacillati</taxon>
        <taxon>Bacillota</taxon>
        <taxon>Bacilli</taxon>
        <taxon>Bacillales</taxon>
        <taxon>Paenibacillaceae</taxon>
        <taxon>Paenibacillus</taxon>
    </lineage>
</organism>
<dbReference type="InterPro" id="IPR010022">
    <property type="entry name" value="XkdX"/>
</dbReference>
<gene>
    <name evidence="1" type="ORF">ABID47_005812</name>
</gene>
<dbReference type="Pfam" id="PF09693">
    <property type="entry name" value="Phage_XkdX"/>
    <property type="match status" value="1"/>
</dbReference>
<evidence type="ECO:0000313" key="1">
    <source>
        <dbReference type="EMBL" id="MET3549175.1"/>
    </source>
</evidence>
<comment type="caution">
    <text evidence="1">The sequence shown here is derived from an EMBL/GenBank/DDBJ whole genome shotgun (WGS) entry which is preliminary data.</text>
</comment>
<dbReference type="Proteomes" id="UP001549098">
    <property type="component" value="Unassembled WGS sequence"/>
</dbReference>
<dbReference type="NCBIfam" id="TIGR01669">
    <property type="entry name" value="phage_XkdX"/>
    <property type="match status" value="1"/>
</dbReference>
<dbReference type="RefSeq" id="WP_354502088.1">
    <property type="nucleotide sequence ID" value="NZ_JBEPLV010000008.1"/>
</dbReference>
<dbReference type="EMBL" id="JBEPLV010000008">
    <property type="protein sequence ID" value="MET3549175.1"/>
    <property type="molecule type" value="Genomic_DNA"/>
</dbReference>
<name>A0ABV2FBM9_9BACL</name>
<protein>
    <submittedName>
        <fullName evidence="1">XkdX family phage protein</fullName>
    </submittedName>
</protein>
<evidence type="ECO:0000313" key="2">
    <source>
        <dbReference type="Proteomes" id="UP001549098"/>
    </source>
</evidence>
<accession>A0ABV2FBM9</accession>
<reference evidence="1 2" key="1">
    <citation type="submission" date="2024-06" db="EMBL/GenBank/DDBJ databases">
        <title>Genomic Encyclopedia of Type Strains, Phase IV (KMG-IV): sequencing the most valuable type-strain genomes for metagenomic binning, comparative biology and taxonomic classification.</title>
        <authorList>
            <person name="Goeker M."/>
        </authorList>
    </citation>
    <scope>NUCLEOTIDE SEQUENCE [LARGE SCALE GENOMIC DNA]</scope>
    <source>
        <strain evidence="1 2">DSM 17253</strain>
    </source>
</reference>
<proteinExistence type="predicted"/>